<sequence>MLHPIAVSLENSLGVRLLLPQKIQLSSADNKTVKIFR</sequence>
<comment type="caution">
    <text evidence="1">The sequence shown here is derived from an EMBL/GenBank/DDBJ whole genome shotgun (WGS) entry which is preliminary data.</text>
</comment>
<protein>
    <submittedName>
        <fullName evidence="1">Uncharacterized protein</fullName>
    </submittedName>
</protein>
<accession>A0ABN0GXD0</accession>
<organism evidence="1 2">
    <name type="scientific">Streptococcus ratti FA-1 = DSM 20564</name>
    <dbReference type="NCBI Taxonomy" id="699248"/>
    <lineage>
        <taxon>Bacteria</taxon>
        <taxon>Bacillati</taxon>
        <taxon>Bacillota</taxon>
        <taxon>Bacilli</taxon>
        <taxon>Lactobacillales</taxon>
        <taxon>Streptococcaceae</taxon>
        <taxon>Streptococcus</taxon>
    </lineage>
</organism>
<keyword evidence="2" id="KW-1185">Reference proteome</keyword>
<name>A0ABN0GXD0_STRRT</name>
<proteinExistence type="predicted"/>
<evidence type="ECO:0000313" key="1">
    <source>
        <dbReference type="EMBL" id="EJN94974.1"/>
    </source>
</evidence>
<evidence type="ECO:0000313" key="2">
    <source>
        <dbReference type="Proteomes" id="UP000007815"/>
    </source>
</evidence>
<gene>
    <name evidence="1" type="ORF">SRA_01292</name>
</gene>
<dbReference type="Proteomes" id="UP000007815">
    <property type="component" value="Unassembled WGS sequence"/>
</dbReference>
<reference evidence="1 2" key="1">
    <citation type="submission" date="2009-12" db="EMBL/GenBank/DDBJ databases">
        <authorList>
            <person name="Lefebure T."/>
            <person name="Cornejo O.E."/>
            <person name="Pavinski Bitar P.D."/>
            <person name="Lang P."/>
            <person name="Stanhope M.J."/>
        </authorList>
    </citation>
    <scope>NUCLEOTIDE SEQUENCE [LARGE SCALE GENOMIC DNA]</scope>
    <source>
        <strain evidence="1 2">FA-1</strain>
    </source>
</reference>
<dbReference type="EMBL" id="AJTZ01000003">
    <property type="protein sequence ID" value="EJN94974.1"/>
    <property type="molecule type" value="Genomic_DNA"/>
</dbReference>